<feature type="region of interest" description="Disordered" evidence="1">
    <location>
        <begin position="867"/>
        <end position="899"/>
    </location>
</feature>
<sequence length="899" mass="99672">MARHSFKSLDLSLVEYAQHLEKRRLPSTVVVSSPIEATDPQTSQQWRFHISSILILQRLSSDAGHVEFRQQQGMTVYRASAADVISSAHPTADVLAQIYSGNNHICAITKSKLNATKAASPKPNLNDVELRVLEARAVHTQAYLMGVEGGIVSLSGGESFDAGKAISMDDFVVIRKTRQEEHAMVKKADLESFSSLFLDESNLPSLRDGEQDFVTSEPQIQELRLVIEDVYACGSRGRKVPLKKGDKVLAHARSTDATWLRDTRGRSCVLAASLASSHLLNLNVEDQAINRASRQTNSTLANTTEIPWTSHTAHNDQSATGGPQGLQSDPTHPTTQHPVSRFPRSRVGLPQPPSSWSPSEHRLSNGQSPFGNWEYASYFDREVAELLDVTSAARTVFAASMGRQGLGLIKISWVPGEVEGSQGAGFGVCSGYIHAYMINFRRKWAYDKPAVPFGELPVYTGSDEFWVEAKGANASYLDDFKTQGTPNALPTEPSLFAEARHRQGFAARQLPTPTDSLIPNPTSVAARQWQAVLLQASDRSVSIGQRLVNEHPIDGNQSYALRTSFHPQLTECGYQVKMPNGNYLLQDLPSVKDDVFAPGKKSLSVIQAGFPMLSADGEGTTTIVMVQTHQIFEVQLIDIPYLPKAIAADEDLSVLEAFHRFTKDWHQIGGRMNEQERIYTNAYNSEAWKIRHTYRLIDKQTLQNEQLNKDEKAHFRASVATRPITQAHRNMNTLRGCAPGKINPTLAENAVVQDPAGNQVSNWHEQSEKKILKNRSELVKTQAEAQNEDSQDDEESEDEDAEGEDEVRSLMNPAFPKTAVVPDVTGKNLINWVRYPACDWHPTERLRGQQGSLKKKDFAKRRYLIKCQAELPQGSTEEGYDSGDEKSGSGDEDEDEDMD</sequence>
<reference evidence="2" key="1">
    <citation type="journal article" date="2020" name="Stud. Mycol.">
        <title>101 Dothideomycetes genomes: a test case for predicting lifestyles and emergence of pathogens.</title>
        <authorList>
            <person name="Haridas S."/>
            <person name="Albert R."/>
            <person name="Binder M."/>
            <person name="Bloem J."/>
            <person name="Labutti K."/>
            <person name="Salamov A."/>
            <person name="Andreopoulos B."/>
            <person name="Baker S."/>
            <person name="Barry K."/>
            <person name="Bills G."/>
            <person name="Bluhm B."/>
            <person name="Cannon C."/>
            <person name="Castanera R."/>
            <person name="Culley D."/>
            <person name="Daum C."/>
            <person name="Ezra D."/>
            <person name="Gonzalez J."/>
            <person name="Henrissat B."/>
            <person name="Kuo A."/>
            <person name="Liang C."/>
            <person name="Lipzen A."/>
            <person name="Lutzoni F."/>
            <person name="Magnuson J."/>
            <person name="Mondo S."/>
            <person name="Nolan M."/>
            <person name="Ohm R."/>
            <person name="Pangilinan J."/>
            <person name="Park H.-J."/>
            <person name="Ramirez L."/>
            <person name="Alfaro M."/>
            <person name="Sun H."/>
            <person name="Tritt A."/>
            <person name="Yoshinaga Y."/>
            <person name="Zwiers L.-H."/>
            <person name="Turgeon B."/>
            <person name="Goodwin S."/>
            <person name="Spatafora J."/>
            <person name="Crous P."/>
            <person name="Grigoriev I."/>
        </authorList>
    </citation>
    <scope>NUCLEOTIDE SEQUENCE</scope>
    <source>
        <strain evidence="2">ATCC 36951</strain>
    </source>
</reference>
<feature type="compositionally biased region" description="Acidic residues" evidence="1">
    <location>
        <begin position="890"/>
        <end position="899"/>
    </location>
</feature>
<dbReference type="EMBL" id="ML993584">
    <property type="protein sequence ID" value="KAF2170945.1"/>
    <property type="molecule type" value="Genomic_DNA"/>
</dbReference>
<dbReference type="RefSeq" id="XP_033671834.1">
    <property type="nucleotide sequence ID" value="XM_033804704.1"/>
</dbReference>
<evidence type="ECO:0000313" key="3">
    <source>
        <dbReference type="Proteomes" id="UP000799537"/>
    </source>
</evidence>
<accession>A0A6A6CV78</accession>
<feature type="compositionally biased region" description="Polar residues" evidence="1">
    <location>
        <begin position="304"/>
        <end position="338"/>
    </location>
</feature>
<protein>
    <submittedName>
        <fullName evidence="2">Uncharacterized protein</fullName>
    </submittedName>
</protein>
<feature type="region of interest" description="Disordered" evidence="1">
    <location>
        <begin position="304"/>
        <end position="363"/>
    </location>
</feature>
<evidence type="ECO:0000256" key="1">
    <source>
        <dbReference type="SAM" id="MobiDB-lite"/>
    </source>
</evidence>
<dbReference type="AlphaFoldDB" id="A0A6A6CV78"/>
<dbReference type="GeneID" id="54557976"/>
<dbReference type="OrthoDB" id="3649444at2759"/>
<proteinExistence type="predicted"/>
<keyword evidence="3" id="KW-1185">Reference proteome</keyword>
<feature type="compositionally biased region" description="Acidic residues" evidence="1">
    <location>
        <begin position="786"/>
        <end position="805"/>
    </location>
</feature>
<evidence type="ECO:0000313" key="2">
    <source>
        <dbReference type="EMBL" id="KAF2170945.1"/>
    </source>
</evidence>
<feature type="region of interest" description="Disordered" evidence="1">
    <location>
        <begin position="779"/>
        <end position="814"/>
    </location>
</feature>
<organism evidence="2 3">
    <name type="scientific">Zasmidium cellare ATCC 36951</name>
    <dbReference type="NCBI Taxonomy" id="1080233"/>
    <lineage>
        <taxon>Eukaryota</taxon>
        <taxon>Fungi</taxon>
        <taxon>Dikarya</taxon>
        <taxon>Ascomycota</taxon>
        <taxon>Pezizomycotina</taxon>
        <taxon>Dothideomycetes</taxon>
        <taxon>Dothideomycetidae</taxon>
        <taxon>Mycosphaerellales</taxon>
        <taxon>Mycosphaerellaceae</taxon>
        <taxon>Zasmidium</taxon>
    </lineage>
</organism>
<dbReference type="Proteomes" id="UP000799537">
    <property type="component" value="Unassembled WGS sequence"/>
</dbReference>
<gene>
    <name evidence="2" type="ORF">M409DRAFT_18916</name>
</gene>
<name>A0A6A6CV78_ZASCE</name>